<dbReference type="PANTHER" id="PTHR11731:SF193">
    <property type="entry name" value="DIPEPTIDYL PEPTIDASE 9"/>
    <property type="match status" value="1"/>
</dbReference>
<keyword evidence="2" id="KW-0732">Signal</keyword>
<evidence type="ECO:0000259" key="3">
    <source>
        <dbReference type="Pfam" id="PF00326"/>
    </source>
</evidence>
<dbReference type="SUPFAM" id="SSF53474">
    <property type="entry name" value="alpha/beta-Hydrolases"/>
    <property type="match status" value="1"/>
</dbReference>
<dbReference type="PANTHER" id="PTHR11731">
    <property type="entry name" value="PROTEASE FAMILY S9B,C DIPEPTIDYL-PEPTIDASE IV-RELATED"/>
    <property type="match status" value="1"/>
</dbReference>
<feature type="domain" description="Peptidase S9 prolyl oligopeptidase catalytic" evidence="3">
    <location>
        <begin position="541"/>
        <end position="736"/>
    </location>
</feature>
<dbReference type="Gene3D" id="3.40.50.1820">
    <property type="entry name" value="alpha/beta hydrolase"/>
    <property type="match status" value="1"/>
</dbReference>
<dbReference type="GO" id="GO:0008236">
    <property type="term" value="F:serine-type peptidase activity"/>
    <property type="evidence" value="ECO:0007669"/>
    <property type="project" value="InterPro"/>
</dbReference>
<dbReference type="Proteomes" id="UP000240357">
    <property type="component" value="Unassembled WGS sequence"/>
</dbReference>
<organism evidence="5 6">
    <name type="scientific">Adhaeribacter arboris</name>
    <dbReference type="NCBI Taxonomy" id="2072846"/>
    <lineage>
        <taxon>Bacteria</taxon>
        <taxon>Pseudomonadati</taxon>
        <taxon>Bacteroidota</taxon>
        <taxon>Cytophagia</taxon>
        <taxon>Cytophagales</taxon>
        <taxon>Hymenobacteraceae</taxon>
        <taxon>Adhaeribacter</taxon>
    </lineage>
</organism>
<dbReference type="RefSeq" id="WP_106930581.1">
    <property type="nucleotide sequence ID" value="NZ_PYFT01000001.1"/>
</dbReference>
<dbReference type="InterPro" id="IPR050278">
    <property type="entry name" value="Serine_Prot_S9B/DPPIV"/>
</dbReference>
<evidence type="ECO:0000256" key="1">
    <source>
        <dbReference type="ARBA" id="ARBA00023180"/>
    </source>
</evidence>
<dbReference type="Pfam" id="PF00326">
    <property type="entry name" value="Peptidase_S9"/>
    <property type="match status" value="1"/>
</dbReference>
<dbReference type="GO" id="GO:0008239">
    <property type="term" value="F:dipeptidyl-peptidase activity"/>
    <property type="evidence" value="ECO:0007669"/>
    <property type="project" value="TreeGrafter"/>
</dbReference>
<dbReference type="Gene3D" id="2.140.10.30">
    <property type="entry name" value="Dipeptidylpeptidase IV, N-terminal domain"/>
    <property type="match status" value="1"/>
</dbReference>
<evidence type="ECO:0000313" key="5">
    <source>
        <dbReference type="EMBL" id="PSR54686.1"/>
    </source>
</evidence>
<gene>
    <name evidence="5" type="ORF">AHMF7605_14800</name>
</gene>
<name>A0A2T2YGN5_9BACT</name>
<dbReference type="EMBL" id="PYFT01000001">
    <property type="protein sequence ID" value="PSR54686.1"/>
    <property type="molecule type" value="Genomic_DNA"/>
</dbReference>
<keyword evidence="6" id="KW-1185">Reference proteome</keyword>
<feature type="signal peptide" evidence="2">
    <location>
        <begin position="1"/>
        <end position="24"/>
    </location>
</feature>
<comment type="caution">
    <text evidence="5">The sequence shown here is derived from an EMBL/GenBank/DDBJ whole genome shotgun (WGS) entry which is preliminary data.</text>
</comment>
<dbReference type="OrthoDB" id="9812921at2"/>
<feature type="domain" description="Dipeptidylpeptidase IV N-terminal" evidence="4">
    <location>
        <begin position="109"/>
        <end position="451"/>
    </location>
</feature>
<accession>A0A2T2YGN5</accession>
<evidence type="ECO:0000313" key="6">
    <source>
        <dbReference type="Proteomes" id="UP000240357"/>
    </source>
</evidence>
<dbReference type="InterPro" id="IPR002469">
    <property type="entry name" value="Peptidase_S9B_N"/>
</dbReference>
<dbReference type="FunFam" id="3.40.50.1820:FF:000003">
    <property type="entry name" value="Dipeptidyl peptidase 4"/>
    <property type="match status" value="1"/>
</dbReference>
<sequence>MRNKFSKSLLLTFFASWYFFTALAQQKQKITLEDIWQKNTFAAKTVSGVDWAKDGRYYTSMVANDQTNATDIIRYNLTTGQPIATVVAGQDLKVAGSAKPIDFEEYTFSADEQKILFATETEPIYRHSSRSQYYVYDVKTKTLRPLSTKGKQLFATFSPDGSRVAFVRDNNLFYVDLASNQEKQITTSGERNKIINGGTDWVYEEEFSFAKAFFWSPDGAKIAFYTFDESQVKQYTLQMWGPLYPQDYTFKYPKAGEANSVVTISVVDLNTGKTTRQDIGTETDIYIPRIGWTETKDLLWIQRMNRLQNTLEILHANVNTGKTSVALRLTDKAYIEITDDLKYLKNGKQFIISSDKDGYNHLYLYDLQGKQQQQLTKGNWDVTDVVGIDEKQGLVYYLAAEVSPMEKQLYSVNLKGGNKKRLTETKGTHRISMSPDFTYYLDYHSTANTPPVVSLHTAPSGKLVKNLEENTQLVNVLKQFDLSPLQFISFNTSENVKLNGYTIKPNNFDPTKKYPLLLFVYGGPGSQQVLDSWNSGNYFWFQMLAQQGYMVACVDNRGTGGRGAAFRKITYANLGHYETIDQIESAKYFGSLPYVDKSRIGIWGWSYGGYMSSLALTKGADYFKAGIAVAPVTNWRYYDNIYTERYLKRPQENAAGYDENSPVTHATKLKGKYLLIHGTGDDNVHFQNAVAMEDALIKANKQFDSFYYPNRNHGISGGNTRLHLYTLMTDFLLKNL</sequence>
<dbReference type="InterPro" id="IPR001375">
    <property type="entry name" value="Peptidase_S9_cat"/>
</dbReference>
<evidence type="ECO:0000259" key="4">
    <source>
        <dbReference type="Pfam" id="PF00930"/>
    </source>
</evidence>
<dbReference type="GO" id="GO:0006508">
    <property type="term" value="P:proteolysis"/>
    <property type="evidence" value="ECO:0007669"/>
    <property type="project" value="InterPro"/>
</dbReference>
<proteinExistence type="predicted"/>
<dbReference type="AlphaFoldDB" id="A0A2T2YGN5"/>
<reference evidence="5 6" key="1">
    <citation type="submission" date="2018-03" db="EMBL/GenBank/DDBJ databases">
        <title>Adhaeribacter sp. HMF7605 Genome sequencing and assembly.</title>
        <authorList>
            <person name="Kang H."/>
            <person name="Kang J."/>
            <person name="Cha I."/>
            <person name="Kim H."/>
            <person name="Joh K."/>
        </authorList>
    </citation>
    <scope>NUCLEOTIDE SEQUENCE [LARGE SCALE GENOMIC DNA]</scope>
    <source>
        <strain evidence="5 6">HMF7605</strain>
    </source>
</reference>
<evidence type="ECO:0000256" key="2">
    <source>
        <dbReference type="SAM" id="SignalP"/>
    </source>
</evidence>
<feature type="chain" id="PRO_5015774532" evidence="2">
    <location>
        <begin position="25"/>
        <end position="736"/>
    </location>
</feature>
<dbReference type="InterPro" id="IPR029058">
    <property type="entry name" value="AB_hydrolase_fold"/>
</dbReference>
<protein>
    <submittedName>
        <fullName evidence="5">S9 family peptidase</fullName>
    </submittedName>
</protein>
<keyword evidence="1" id="KW-0325">Glycoprotein</keyword>
<dbReference type="Pfam" id="PF00930">
    <property type="entry name" value="DPPIV_N"/>
    <property type="match status" value="1"/>
</dbReference>
<dbReference type="SUPFAM" id="SSF82171">
    <property type="entry name" value="DPP6 N-terminal domain-like"/>
    <property type="match status" value="1"/>
</dbReference>